<protein>
    <submittedName>
        <fullName evidence="1">Uncharacterized protein</fullName>
    </submittedName>
</protein>
<proteinExistence type="predicted"/>
<organism evidence="1 2">
    <name type="scientific">Cucurbitaria berberidis CBS 394.84</name>
    <dbReference type="NCBI Taxonomy" id="1168544"/>
    <lineage>
        <taxon>Eukaryota</taxon>
        <taxon>Fungi</taxon>
        <taxon>Dikarya</taxon>
        <taxon>Ascomycota</taxon>
        <taxon>Pezizomycotina</taxon>
        <taxon>Dothideomycetes</taxon>
        <taxon>Pleosporomycetidae</taxon>
        <taxon>Pleosporales</taxon>
        <taxon>Pleosporineae</taxon>
        <taxon>Cucurbitariaceae</taxon>
        <taxon>Cucurbitaria</taxon>
    </lineage>
</organism>
<name>A0A9P4L2Z8_9PLEO</name>
<reference evidence="1" key="1">
    <citation type="submission" date="2020-01" db="EMBL/GenBank/DDBJ databases">
        <authorList>
            <consortium name="DOE Joint Genome Institute"/>
            <person name="Haridas S."/>
            <person name="Albert R."/>
            <person name="Binder M."/>
            <person name="Bloem J."/>
            <person name="Labutti K."/>
            <person name="Salamov A."/>
            <person name="Andreopoulos B."/>
            <person name="Baker S.E."/>
            <person name="Barry K."/>
            <person name="Bills G."/>
            <person name="Bluhm B.H."/>
            <person name="Cannon C."/>
            <person name="Castanera R."/>
            <person name="Culley D.E."/>
            <person name="Daum C."/>
            <person name="Ezra D."/>
            <person name="Gonzalez J.B."/>
            <person name="Henrissat B."/>
            <person name="Kuo A."/>
            <person name="Liang C."/>
            <person name="Lipzen A."/>
            <person name="Lutzoni F."/>
            <person name="Magnuson J."/>
            <person name="Mondo S."/>
            <person name="Nolan M."/>
            <person name="Ohm R."/>
            <person name="Pangilinan J."/>
            <person name="Park H.-J."/>
            <person name="Ramirez L."/>
            <person name="Alfaro M."/>
            <person name="Sun H."/>
            <person name="Tritt A."/>
            <person name="Yoshinaga Y."/>
            <person name="Zwiers L.-H."/>
            <person name="Turgeon B.G."/>
            <person name="Goodwin S.B."/>
            <person name="Spatafora J.W."/>
            <person name="Crous P.W."/>
            <person name="Grigoriev I.V."/>
        </authorList>
    </citation>
    <scope>NUCLEOTIDE SEQUENCE</scope>
    <source>
        <strain evidence="1">CBS 394.84</strain>
    </source>
</reference>
<evidence type="ECO:0000313" key="1">
    <source>
        <dbReference type="EMBL" id="KAF1840306.1"/>
    </source>
</evidence>
<accession>A0A9P4L2Z8</accession>
<dbReference type="EMBL" id="ML976620">
    <property type="protein sequence ID" value="KAF1840306.1"/>
    <property type="molecule type" value="Genomic_DNA"/>
</dbReference>
<evidence type="ECO:0000313" key="2">
    <source>
        <dbReference type="Proteomes" id="UP000800039"/>
    </source>
</evidence>
<comment type="caution">
    <text evidence="1">The sequence shown here is derived from an EMBL/GenBank/DDBJ whole genome shotgun (WGS) entry which is preliminary data.</text>
</comment>
<dbReference type="Proteomes" id="UP000800039">
    <property type="component" value="Unassembled WGS sequence"/>
</dbReference>
<sequence>MPRRSTIADKPELDDLLLSTMVEHNGHKYLPLSAPTIHKLSPYWKGAKPIADMKLFECIMITKEVNAVHADHVVAALKRIGQHCHHLLVVAPIQTTELGNVFNREADNVSPGNDWCRILECFPNLKQLMFIHPIDVPTELSRYTYFALHAAVANRQYAQGLESFGYNGPPGVLMNFAHNTTNTTTTVASSNTMT</sequence>
<keyword evidence="2" id="KW-1185">Reference proteome</keyword>
<gene>
    <name evidence="1" type="ORF">K460DRAFT_381148</name>
</gene>
<dbReference type="AlphaFoldDB" id="A0A9P4L2Z8"/>
<dbReference type="RefSeq" id="XP_040782869.1">
    <property type="nucleotide sequence ID" value="XM_040935325.1"/>
</dbReference>
<dbReference type="GeneID" id="63852576"/>
<dbReference type="OrthoDB" id="3776715at2759"/>